<feature type="region of interest" description="Disordered" evidence="1">
    <location>
        <begin position="82"/>
        <end position="122"/>
    </location>
</feature>
<feature type="compositionally biased region" description="Basic and acidic residues" evidence="1">
    <location>
        <begin position="102"/>
        <end position="111"/>
    </location>
</feature>
<evidence type="ECO:0000256" key="1">
    <source>
        <dbReference type="SAM" id="MobiDB-lite"/>
    </source>
</evidence>
<keyword evidence="3" id="KW-1185">Reference proteome</keyword>
<name>A0ABR2IKZ7_9EUKA</name>
<evidence type="ECO:0000313" key="2">
    <source>
        <dbReference type="EMBL" id="KAK8863901.1"/>
    </source>
</evidence>
<reference evidence="2 3" key="1">
    <citation type="submission" date="2024-04" db="EMBL/GenBank/DDBJ databases">
        <title>Tritrichomonas musculus Genome.</title>
        <authorList>
            <person name="Alves-Ferreira E."/>
            <person name="Grigg M."/>
            <person name="Lorenzi H."/>
            <person name="Galac M."/>
        </authorList>
    </citation>
    <scope>NUCLEOTIDE SEQUENCE [LARGE SCALE GENOMIC DNA]</scope>
    <source>
        <strain evidence="2 3">EAF2021</strain>
    </source>
</reference>
<comment type="caution">
    <text evidence="2">The sequence shown here is derived from an EMBL/GenBank/DDBJ whole genome shotgun (WGS) entry which is preliminary data.</text>
</comment>
<feature type="compositionally biased region" description="Low complexity" evidence="1">
    <location>
        <begin position="89"/>
        <end position="101"/>
    </location>
</feature>
<accession>A0ABR2IKZ7</accession>
<dbReference type="EMBL" id="JAPFFF010000017">
    <property type="protein sequence ID" value="KAK8863901.1"/>
    <property type="molecule type" value="Genomic_DNA"/>
</dbReference>
<organism evidence="2 3">
    <name type="scientific">Tritrichomonas musculus</name>
    <dbReference type="NCBI Taxonomy" id="1915356"/>
    <lineage>
        <taxon>Eukaryota</taxon>
        <taxon>Metamonada</taxon>
        <taxon>Parabasalia</taxon>
        <taxon>Tritrichomonadida</taxon>
        <taxon>Tritrichomonadidae</taxon>
        <taxon>Tritrichomonas</taxon>
    </lineage>
</organism>
<gene>
    <name evidence="2" type="ORF">M9Y10_011593</name>
</gene>
<dbReference type="Proteomes" id="UP001470230">
    <property type="component" value="Unassembled WGS sequence"/>
</dbReference>
<evidence type="ECO:0008006" key="4">
    <source>
        <dbReference type="Google" id="ProtNLM"/>
    </source>
</evidence>
<proteinExistence type="predicted"/>
<evidence type="ECO:0000313" key="3">
    <source>
        <dbReference type="Proteomes" id="UP001470230"/>
    </source>
</evidence>
<protein>
    <recommendedName>
        <fullName evidence="4">PB1 domain-containing protein</fullName>
    </recommendedName>
</protein>
<sequence length="140" mass="16665">MKVKTIKLINNQHNLVHYHQYYEFETIGDIKKGLLKKYKNFLSELFPNQEAITIYFDKQNDDSKQLVNPQNNVSVNFQFKREKEDEKNIQNNQKNKNNQNKEINENKKNNENKINNNATNQKTEGRLIDSLAEYDLSDLK</sequence>